<keyword evidence="1" id="KW-0732">Signal</keyword>
<comment type="caution">
    <text evidence="2">The sequence shown here is derived from an EMBL/GenBank/DDBJ whole genome shotgun (WGS) entry which is preliminary data.</text>
</comment>
<organism evidence="2 3">
    <name type="scientific">Pleurodeles waltl</name>
    <name type="common">Iberian ribbed newt</name>
    <dbReference type="NCBI Taxonomy" id="8319"/>
    <lineage>
        <taxon>Eukaryota</taxon>
        <taxon>Metazoa</taxon>
        <taxon>Chordata</taxon>
        <taxon>Craniata</taxon>
        <taxon>Vertebrata</taxon>
        <taxon>Euteleostomi</taxon>
        <taxon>Amphibia</taxon>
        <taxon>Batrachia</taxon>
        <taxon>Caudata</taxon>
        <taxon>Salamandroidea</taxon>
        <taxon>Salamandridae</taxon>
        <taxon>Pleurodelinae</taxon>
        <taxon>Pleurodeles</taxon>
    </lineage>
</organism>
<gene>
    <name evidence="2" type="ORF">NDU88_003250</name>
</gene>
<feature type="signal peptide" evidence="1">
    <location>
        <begin position="1"/>
        <end position="24"/>
    </location>
</feature>
<keyword evidence="3" id="KW-1185">Reference proteome</keyword>
<protein>
    <submittedName>
        <fullName evidence="2">Uncharacterized protein</fullName>
    </submittedName>
</protein>
<sequence>MVVWVVIAHEQCVVMGVVVMEVVAEDVVSGDETGKDEEDVEEGGTVEAVDVAVSEWVPFLHEDGPDDGLVAAVEPVDSEEEEAEEEDKDNRNNIIMQYFQ</sequence>
<name>A0AAV7Q8G0_PLEWA</name>
<dbReference type="Proteomes" id="UP001066276">
    <property type="component" value="Chromosome 6"/>
</dbReference>
<evidence type="ECO:0000313" key="3">
    <source>
        <dbReference type="Proteomes" id="UP001066276"/>
    </source>
</evidence>
<proteinExistence type="predicted"/>
<evidence type="ECO:0000313" key="2">
    <source>
        <dbReference type="EMBL" id="KAJ1136836.1"/>
    </source>
</evidence>
<dbReference type="EMBL" id="JANPWB010000010">
    <property type="protein sequence ID" value="KAJ1136836.1"/>
    <property type="molecule type" value="Genomic_DNA"/>
</dbReference>
<reference evidence="2" key="1">
    <citation type="journal article" date="2022" name="bioRxiv">
        <title>Sequencing and chromosome-scale assembly of the giantPleurodeles waltlgenome.</title>
        <authorList>
            <person name="Brown T."/>
            <person name="Elewa A."/>
            <person name="Iarovenko S."/>
            <person name="Subramanian E."/>
            <person name="Araus A.J."/>
            <person name="Petzold A."/>
            <person name="Susuki M."/>
            <person name="Suzuki K.-i.T."/>
            <person name="Hayashi T."/>
            <person name="Toyoda A."/>
            <person name="Oliveira C."/>
            <person name="Osipova E."/>
            <person name="Leigh N.D."/>
            <person name="Simon A."/>
            <person name="Yun M.H."/>
        </authorList>
    </citation>
    <scope>NUCLEOTIDE SEQUENCE</scope>
    <source>
        <strain evidence="2">20211129_DDA</strain>
        <tissue evidence="2">Liver</tissue>
    </source>
</reference>
<dbReference type="AlphaFoldDB" id="A0AAV7Q8G0"/>
<accession>A0AAV7Q8G0</accession>
<evidence type="ECO:0000256" key="1">
    <source>
        <dbReference type="SAM" id="SignalP"/>
    </source>
</evidence>
<feature type="chain" id="PRO_5044012212" evidence="1">
    <location>
        <begin position="25"/>
        <end position="100"/>
    </location>
</feature>